<feature type="repeat" description="PPR" evidence="2">
    <location>
        <begin position="367"/>
        <end position="401"/>
    </location>
</feature>
<dbReference type="STRING" id="307507.A0A2V0P2H0"/>
<evidence type="ECO:0000313" key="5">
    <source>
        <dbReference type="EMBL" id="GBF94074.1"/>
    </source>
</evidence>
<feature type="repeat" description="PPR" evidence="2">
    <location>
        <begin position="332"/>
        <end position="366"/>
    </location>
</feature>
<gene>
    <name evidence="5" type="ORF">Rsub_07342</name>
</gene>
<sequence>MAGAGGSWGAPVDTAMVLDTYSLLPRGAGPAAGAAGPKPQPQGGRRHNERGNAGRRQKNYRRLWEQIKSVGRDGIDGDGRGGGPELSVEELVRMVVRMPPDAPCVPHVAPSLQYLDSRAFAAFMKDLAKNGHVARAVELFDWVKELSPAHELSALADVYTYTTAINNAGQVQQLRRALELVGEMRARGIPCNVHTYSALMNVCIKCDACELALDVFKEMRADGVRPNVVTYNTLVDVYGKTGQWERAVRVLDDMGQDGLDPEVRTFNTAIIACNMCGQPQEALKVYARLLEAGLQPISTTYTALISAYAKGGQLDRALDTFKQMVREGCERSVITYSALINACEKAGQWELALQLFERMQQEGIAPNTVTYNSLITACTQGNQWEKASEVFEHMRFHNCRPDTVTYSALIGAYERGGQWLRAVKAFEAMQSQSCRPDSSIYQSMVDMLWGSGVSWLQARALQLYASAARSWQFRFTVQQASPSDCSVAEFIVPASTASVAALAAQRWLWELRAQLEREGALPFAAGAERVAVSLGRGRHTREQGCGAVRRALFAMLDGLGSPLRPVEAPTAGGAVSAEAPLAAFVSWLRGPELPQALSAVLLPAALAGGQQPAGGRDGKRGVDVCQSDAAIEAQCAEAFNTVAHFEITRPVDTEAMAAEYLQSRGTYIDAAFAMAEGLSLRPETAYDAVLLMDRVMATGTGLTDGLSRLFVAATLRIAALQGEASEHVPSDATLTAGSGFPPGTVAKMEVNVRAALANDTSSISALRCLKLYLERLGHDLAEGAPLAPLHAGAYALLREAVRAPALVGARPSAVAAAVVVAARQGAGAVPVWPSALARMTGMADAAAPELALPLATIEPLARAAAAAGALVPPAGSVPLVGGAGLGSGGGGSGGGSSYGSGGGYGGGYAGSSGGGYGGGGGSSSDLTSFGGGGGGGGQLWDAARKRGGGGGGGARGSGGQSRAGTPASDASGRGVASTSDLAALLHGALSGGGGGAAGAGSGPLPIPGAGGRLGGAALPAALSYGSGGLAGSPALMSAAGLAAALSGLGIGPAGAGSGAGSASGSPSAAAAAALAAGAAAAAAAGMGGPLAGLGGYGQLAMGGLGPMGGLGAVVGSPQLGLGGMPPGLLGGGAHLELPPTSRLQHMTSAHGRGHGHADGSVLDAAALLGGGCGAPGSMAPGAGRRSASLLADAPGAGGAPAAE</sequence>
<feature type="repeat" description="PPR" evidence="2">
    <location>
        <begin position="402"/>
        <end position="436"/>
    </location>
</feature>
<evidence type="ECO:0000313" key="6">
    <source>
        <dbReference type="Proteomes" id="UP000247498"/>
    </source>
</evidence>
<evidence type="ECO:0000256" key="2">
    <source>
        <dbReference type="PROSITE-ProRule" id="PRU00708"/>
    </source>
</evidence>
<dbReference type="Pfam" id="PF13041">
    <property type="entry name" value="PPR_2"/>
    <property type="match status" value="1"/>
</dbReference>
<dbReference type="OrthoDB" id="534034at2759"/>
<dbReference type="InParanoid" id="A0A2V0P2H0"/>
<accession>A0A2V0P2H0</accession>
<dbReference type="SUPFAM" id="SSF48452">
    <property type="entry name" value="TPR-like"/>
    <property type="match status" value="1"/>
</dbReference>
<name>A0A2V0P2H0_9CHLO</name>
<evidence type="ECO:0000256" key="1">
    <source>
        <dbReference type="ARBA" id="ARBA00022737"/>
    </source>
</evidence>
<dbReference type="NCBIfam" id="TIGR00756">
    <property type="entry name" value="PPR"/>
    <property type="match status" value="7"/>
</dbReference>
<organism evidence="5 6">
    <name type="scientific">Raphidocelis subcapitata</name>
    <dbReference type="NCBI Taxonomy" id="307507"/>
    <lineage>
        <taxon>Eukaryota</taxon>
        <taxon>Viridiplantae</taxon>
        <taxon>Chlorophyta</taxon>
        <taxon>core chlorophytes</taxon>
        <taxon>Chlorophyceae</taxon>
        <taxon>CS clade</taxon>
        <taxon>Sphaeropleales</taxon>
        <taxon>Selenastraceae</taxon>
        <taxon>Raphidocelis</taxon>
    </lineage>
</organism>
<dbReference type="PANTHER" id="PTHR47941">
    <property type="entry name" value="PENTATRICOPEPTIDE REPEAT-CONTAINING PROTEIN 3, MITOCHONDRIAL"/>
    <property type="match status" value="1"/>
</dbReference>
<dbReference type="InterPro" id="IPR033443">
    <property type="entry name" value="PROP1-like_PPR_dom"/>
</dbReference>
<dbReference type="Pfam" id="PF13812">
    <property type="entry name" value="PPR_3"/>
    <property type="match status" value="1"/>
</dbReference>
<dbReference type="Proteomes" id="UP000247498">
    <property type="component" value="Unassembled WGS sequence"/>
</dbReference>
<feature type="repeat" description="PPR" evidence="2">
    <location>
        <begin position="227"/>
        <end position="261"/>
    </location>
</feature>
<feature type="repeat" description="PPR" evidence="2">
    <location>
        <begin position="262"/>
        <end position="296"/>
    </location>
</feature>
<feature type="repeat" description="PPR" evidence="2">
    <location>
        <begin position="157"/>
        <end position="191"/>
    </location>
</feature>
<comment type="caution">
    <text evidence="5">The sequence shown here is derived from an EMBL/GenBank/DDBJ whole genome shotgun (WGS) entry which is preliminary data.</text>
</comment>
<keyword evidence="6" id="KW-1185">Reference proteome</keyword>
<feature type="repeat" description="PPR" evidence="2">
    <location>
        <begin position="192"/>
        <end position="226"/>
    </location>
</feature>
<feature type="compositionally biased region" description="Low complexity" evidence="3">
    <location>
        <begin position="28"/>
        <end position="43"/>
    </location>
</feature>
<dbReference type="InterPro" id="IPR011990">
    <property type="entry name" value="TPR-like_helical_dom_sf"/>
</dbReference>
<feature type="compositionally biased region" description="Basic residues" evidence="3">
    <location>
        <begin position="44"/>
        <end position="58"/>
    </location>
</feature>
<dbReference type="AlphaFoldDB" id="A0A2V0P2H0"/>
<evidence type="ECO:0000259" key="4">
    <source>
        <dbReference type="Pfam" id="PF17177"/>
    </source>
</evidence>
<dbReference type="Pfam" id="PF17177">
    <property type="entry name" value="PPR_long"/>
    <property type="match status" value="1"/>
</dbReference>
<dbReference type="Gene3D" id="1.25.40.10">
    <property type="entry name" value="Tetratricopeptide repeat domain"/>
    <property type="match status" value="3"/>
</dbReference>
<reference evidence="5 6" key="1">
    <citation type="journal article" date="2018" name="Sci. Rep.">
        <title>Raphidocelis subcapitata (=Pseudokirchneriella subcapitata) provides an insight into genome evolution and environmental adaptations in the Sphaeropleales.</title>
        <authorList>
            <person name="Suzuki S."/>
            <person name="Yamaguchi H."/>
            <person name="Nakajima N."/>
            <person name="Kawachi M."/>
        </authorList>
    </citation>
    <scope>NUCLEOTIDE SEQUENCE [LARGE SCALE GENOMIC DNA]</scope>
    <source>
        <strain evidence="5 6">NIES-35</strain>
    </source>
</reference>
<feature type="compositionally biased region" description="Gly residues" evidence="3">
    <location>
        <begin position="929"/>
        <end position="938"/>
    </location>
</feature>
<feature type="region of interest" description="Disordered" evidence="3">
    <location>
        <begin position="927"/>
        <end position="975"/>
    </location>
</feature>
<dbReference type="Gene3D" id="1.10.472.10">
    <property type="entry name" value="Cyclin-like"/>
    <property type="match status" value="1"/>
</dbReference>
<feature type="region of interest" description="Disordered" evidence="3">
    <location>
        <begin position="1179"/>
        <end position="1203"/>
    </location>
</feature>
<proteinExistence type="predicted"/>
<dbReference type="EMBL" id="BDRX01000047">
    <property type="protein sequence ID" value="GBF94074.1"/>
    <property type="molecule type" value="Genomic_DNA"/>
</dbReference>
<dbReference type="PROSITE" id="PS51375">
    <property type="entry name" value="PPR"/>
    <property type="match status" value="8"/>
</dbReference>
<dbReference type="InterPro" id="IPR002885">
    <property type="entry name" value="PPR_rpt"/>
</dbReference>
<feature type="region of interest" description="Disordered" evidence="3">
    <location>
        <begin position="28"/>
        <end position="58"/>
    </location>
</feature>
<feature type="repeat" description="PPR" evidence="2">
    <location>
        <begin position="297"/>
        <end position="331"/>
    </location>
</feature>
<evidence type="ECO:0000256" key="3">
    <source>
        <dbReference type="SAM" id="MobiDB-lite"/>
    </source>
</evidence>
<keyword evidence="1" id="KW-0677">Repeat</keyword>
<feature type="compositionally biased region" description="Gly residues" evidence="3">
    <location>
        <begin position="948"/>
        <end position="961"/>
    </location>
</feature>
<protein>
    <recommendedName>
        <fullName evidence="4">PROP1-like PPR domain-containing protein</fullName>
    </recommendedName>
</protein>
<feature type="domain" description="PROP1-like PPR" evidence="4">
    <location>
        <begin position="161"/>
        <end position="316"/>
    </location>
</feature>